<proteinExistence type="predicted"/>
<feature type="transmembrane region" description="Helical" evidence="1">
    <location>
        <begin position="69"/>
        <end position="93"/>
    </location>
</feature>
<sequence>MLLISPLFHMYRLKNTSALLICCFVIICGYTLGYFLSDTAIFLHGIKNIPSSVLTFKIEVFCNIFFKNLLVGLSIAIIGFLTSGFAAIIILFWNGMMIGSFLKTYQISDSIIHYFAYHGIFEITAFLCLGMFGLQGISFYVNLFRNNKYDLIFQKEQLIYPFILLIIAGIIESLLISNFV</sequence>
<keyword evidence="1" id="KW-0472">Membrane</keyword>
<dbReference type="InterPro" id="IPR002798">
    <property type="entry name" value="SpoIIM-like"/>
</dbReference>
<gene>
    <name evidence="2" type="ORF">NCTC7812_01093</name>
</gene>
<evidence type="ECO:0000313" key="3">
    <source>
        <dbReference type="Proteomes" id="UP000396835"/>
    </source>
</evidence>
<evidence type="ECO:0000313" key="2">
    <source>
        <dbReference type="EMBL" id="VFB13566.1"/>
    </source>
</evidence>
<name>A0A449I2D4_9BACE</name>
<accession>A0A449I2D4</accession>
<reference evidence="2 3" key="1">
    <citation type="submission" date="2019-02" db="EMBL/GenBank/DDBJ databases">
        <authorList>
            <consortium name="Pathogen Informatics"/>
        </authorList>
    </citation>
    <scope>NUCLEOTIDE SEQUENCE [LARGE SCALE GENOMIC DNA]</scope>
    <source>
        <strain evidence="2 3">3012STDY7078512</strain>
    </source>
</reference>
<dbReference type="AlphaFoldDB" id="A0A449I2D4"/>
<dbReference type="EMBL" id="CAACYH010000004">
    <property type="protein sequence ID" value="VFB13566.1"/>
    <property type="molecule type" value="Genomic_DNA"/>
</dbReference>
<feature type="transmembrane region" description="Helical" evidence="1">
    <location>
        <begin position="158"/>
        <end position="176"/>
    </location>
</feature>
<keyword evidence="1" id="KW-0812">Transmembrane</keyword>
<dbReference type="Proteomes" id="UP000396835">
    <property type="component" value="Unassembled WGS sequence"/>
</dbReference>
<feature type="transmembrane region" description="Helical" evidence="1">
    <location>
        <begin position="114"/>
        <end position="138"/>
    </location>
</feature>
<feature type="transmembrane region" description="Helical" evidence="1">
    <location>
        <begin position="18"/>
        <end position="36"/>
    </location>
</feature>
<organism evidence="2 3">
    <name type="scientific">Prevotella heparinolytica</name>
    <dbReference type="NCBI Taxonomy" id="28113"/>
    <lineage>
        <taxon>Bacteria</taxon>
        <taxon>Pseudomonadati</taxon>
        <taxon>Bacteroidota</taxon>
        <taxon>Bacteroidia</taxon>
        <taxon>Bacteroidales</taxon>
        <taxon>Bacteroidaceae</taxon>
        <taxon>Bacteroides</taxon>
    </lineage>
</organism>
<protein>
    <submittedName>
        <fullName evidence="2">Integral membrane protein DUF95</fullName>
    </submittedName>
</protein>
<dbReference type="Pfam" id="PF01944">
    <property type="entry name" value="SpoIIM"/>
    <property type="match status" value="1"/>
</dbReference>
<keyword evidence="1" id="KW-1133">Transmembrane helix</keyword>
<evidence type="ECO:0000256" key="1">
    <source>
        <dbReference type="SAM" id="Phobius"/>
    </source>
</evidence>
<dbReference type="RefSeq" id="WP_131751895.1">
    <property type="nucleotide sequence ID" value="NZ_CAACYH010000004.1"/>
</dbReference>